<comment type="caution">
    <text evidence="3">The sequence shown here is derived from an EMBL/GenBank/DDBJ whole genome shotgun (WGS) entry which is preliminary data.</text>
</comment>
<reference evidence="3" key="1">
    <citation type="journal article" date="2023" name="G3 (Bethesda)">
        <title>A reference genome for the long-term kleptoplast-retaining sea slug Elysia crispata morphotype clarki.</title>
        <authorList>
            <person name="Eastman K.E."/>
            <person name="Pendleton A.L."/>
            <person name="Shaikh M.A."/>
            <person name="Suttiyut T."/>
            <person name="Ogas R."/>
            <person name="Tomko P."/>
            <person name="Gavelis G."/>
            <person name="Widhalm J.R."/>
            <person name="Wisecaver J.H."/>
        </authorList>
    </citation>
    <scope>NUCLEOTIDE SEQUENCE</scope>
    <source>
        <strain evidence="3">ECLA1</strain>
    </source>
</reference>
<proteinExistence type="inferred from homology"/>
<dbReference type="PANTHER" id="PTHR13554:SF10">
    <property type="entry name" value="26S PROTEASOME NON-ATPASE REGULATORY SUBUNIT 5"/>
    <property type="match status" value="1"/>
</dbReference>
<dbReference type="InterPro" id="IPR011989">
    <property type="entry name" value="ARM-like"/>
</dbReference>
<dbReference type="GO" id="GO:0043248">
    <property type="term" value="P:proteasome assembly"/>
    <property type="evidence" value="ECO:0007669"/>
    <property type="project" value="InterPro"/>
</dbReference>
<dbReference type="InterPro" id="IPR016024">
    <property type="entry name" value="ARM-type_fold"/>
</dbReference>
<dbReference type="Gene3D" id="1.25.10.10">
    <property type="entry name" value="Leucine-rich Repeat Variant"/>
    <property type="match status" value="1"/>
</dbReference>
<dbReference type="PANTHER" id="PTHR13554">
    <property type="entry name" value="26S PROTEASOME NON-ATPASE REGULATORY SUBUNIT 5-RELATED"/>
    <property type="match status" value="1"/>
</dbReference>
<name>A0AAE1DUW2_9GAST</name>
<keyword evidence="4" id="KW-1185">Reference proteome</keyword>
<sequence>MAATEATVSALVERLSQISLNNATDALEELKIALAALHPSALRRIIPNLSIGNVFQCLNTQDRTQQKLCGEVLNHLLSTLSASAVLEHFSAQLIAWIQLPDDSLKAQCISELSRISKEAPEELSRHEHLVLAIVEQLSSDTLDVGPAAASVITNIGQDPNSLMVIFKEPMMRQFAQAMEKNAVTRFRVYQIATDLSRQNPEALTACAHSGLLRQLVNEAGRDDDVLVQLNAIELLSDLATSPHGLQYLDEQGIVEKLEVMMTELAQNPLAGLILPGLIKFFGGLAKNHPKEVLSKFDHFVRLVLSNVGDGDPNLRGVSIDTVGLIASTPEGKMALEKLGNLWLECLQTLGSILKTGVSEVKSRSLQAMRHICHLQTEHQTTELLALTERWFITSTSDAFTCVWNLAQQPFPDIRLPALHLLETLAALPWGQKVMNSTPGFKEYALDRSTEHSKEGKEGKFEMVRALAESPTSTEILGHPYMINLREYVNQGPFYVAAQSEVAMEGDN</sequence>
<dbReference type="GO" id="GO:0005829">
    <property type="term" value="C:cytosol"/>
    <property type="evidence" value="ECO:0007669"/>
    <property type="project" value="TreeGrafter"/>
</dbReference>
<dbReference type="Proteomes" id="UP001283361">
    <property type="component" value="Unassembled WGS sequence"/>
</dbReference>
<evidence type="ECO:0000313" key="3">
    <source>
        <dbReference type="EMBL" id="KAK3783632.1"/>
    </source>
</evidence>
<dbReference type="InterPro" id="IPR019538">
    <property type="entry name" value="PSMD5"/>
</dbReference>
<dbReference type="EMBL" id="JAWDGP010002376">
    <property type="protein sequence ID" value="KAK3783632.1"/>
    <property type="molecule type" value="Genomic_DNA"/>
</dbReference>
<comment type="similarity">
    <text evidence="1">Belongs to the proteasome subunit S5B/HSM3 family.</text>
</comment>
<evidence type="ECO:0000313" key="4">
    <source>
        <dbReference type="Proteomes" id="UP001283361"/>
    </source>
</evidence>
<accession>A0AAE1DUW2</accession>
<dbReference type="Pfam" id="PF10508">
    <property type="entry name" value="Proteasom_PSMB"/>
    <property type="match status" value="1"/>
</dbReference>
<organism evidence="3 4">
    <name type="scientific">Elysia crispata</name>
    <name type="common">lettuce slug</name>
    <dbReference type="NCBI Taxonomy" id="231223"/>
    <lineage>
        <taxon>Eukaryota</taxon>
        <taxon>Metazoa</taxon>
        <taxon>Spiralia</taxon>
        <taxon>Lophotrochozoa</taxon>
        <taxon>Mollusca</taxon>
        <taxon>Gastropoda</taxon>
        <taxon>Heterobranchia</taxon>
        <taxon>Euthyneura</taxon>
        <taxon>Panpulmonata</taxon>
        <taxon>Sacoglossa</taxon>
        <taxon>Placobranchoidea</taxon>
        <taxon>Plakobranchidae</taxon>
        <taxon>Elysia</taxon>
    </lineage>
</organism>
<evidence type="ECO:0000256" key="2">
    <source>
        <dbReference type="ARBA" id="ARBA00014933"/>
    </source>
</evidence>
<dbReference type="AlphaFoldDB" id="A0AAE1DUW2"/>
<protein>
    <recommendedName>
        <fullName evidence="2">26S proteasome non-ATPase regulatory subunit 5</fullName>
    </recommendedName>
</protein>
<gene>
    <name evidence="3" type="ORF">RRG08_063032</name>
</gene>
<dbReference type="SUPFAM" id="SSF48371">
    <property type="entry name" value="ARM repeat"/>
    <property type="match status" value="1"/>
</dbReference>
<evidence type="ECO:0000256" key="1">
    <source>
        <dbReference type="ARBA" id="ARBA00006823"/>
    </source>
</evidence>